<dbReference type="InterPro" id="IPR051223">
    <property type="entry name" value="Polycystin"/>
</dbReference>
<evidence type="ECO:0000256" key="7">
    <source>
        <dbReference type="ARBA" id="ARBA00022673"/>
    </source>
</evidence>
<evidence type="ECO:0000256" key="6">
    <source>
        <dbReference type="ARBA" id="ARBA00022475"/>
    </source>
</evidence>
<organism evidence="24 25">
    <name type="scientific">Rotaria socialis</name>
    <dbReference type="NCBI Taxonomy" id="392032"/>
    <lineage>
        <taxon>Eukaryota</taxon>
        <taxon>Metazoa</taxon>
        <taxon>Spiralia</taxon>
        <taxon>Gnathifera</taxon>
        <taxon>Rotifera</taxon>
        <taxon>Eurotatoria</taxon>
        <taxon>Bdelloidea</taxon>
        <taxon>Philodinida</taxon>
        <taxon>Philodinidae</taxon>
        <taxon>Rotaria</taxon>
    </lineage>
</organism>
<evidence type="ECO:0000256" key="14">
    <source>
        <dbReference type="ARBA" id="ARBA00023157"/>
    </source>
</evidence>
<evidence type="ECO:0000256" key="8">
    <source>
        <dbReference type="ARBA" id="ARBA00022692"/>
    </source>
</evidence>
<dbReference type="SUPFAM" id="SSF47473">
    <property type="entry name" value="EF-hand"/>
    <property type="match status" value="1"/>
</dbReference>
<evidence type="ECO:0000256" key="1">
    <source>
        <dbReference type="ARBA" id="ARBA00004138"/>
    </source>
</evidence>
<dbReference type="EMBL" id="CAJNYT010003707">
    <property type="protein sequence ID" value="CAF3594719.1"/>
    <property type="molecule type" value="Genomic_DNA"/>
</dbReference>
<comment type="caution">
    <text evidence="24">The sequence shown here is derived from an EMBL/GenBank/DDBJ whole genome shotgun (WGS) entry which is preliminary data.</text>
</comment>
<comment type="subcellular location">
    <subcellularLocation>
        <location evidence="3">Cell membrane</location>
        <topology evidence="3">Multi-pass membrane protein</topology>
    </subcellularLocation>
    <subcellularLocation>
        <location evidence="1">Cell projection</location>
        <location evidence="1">Cilium</location>
    </subcellularLocation>
    <subcellularLocation>
        <location evidence="2">Cytoplasmic vesicle</location>
    </subcellularLocation>
</comment>
<proteinExistence type="inferred from homology"/>
<evidence type="ECO:0000256" key="2">
    <source>
        <dbReference type="ARBA" id="ARBA00004541"/>
    </source>
</evidence>
<gene>
    <name evidence="24" type="ORF">GRG538_LOCUS22380</name>
</gene>
<keyword evidence="5" id="KW-0813">Transport</keyword>
<feature type="transmembrane region" description="Helical" evidence="22">
    <location>
        <begin position="416"/>
        <end position="434"/>
    </location>
</feature>
<keyword evidence="8 22" id="KW-0812">Transmembrane</keyword>
<dbReference type="PROSITE" id="PS50222">
    <property type="entry name" value="EF_HAND_2"/>
    <property type="match status" value="1"/>
</dbReference>
<evidence type="ECO:0000313" key="25">
    <source>
        <dbReference type="Proteomes" id="UP000663872"/>
    </source>
</evidence>
<evidence type="ECO:0000256" key="12">
    <source>
        <dbReference type="ARBA" id="ARBA00023065"/>
    </source>
</evidence>
<dbReference type="FunFam" id="1.10.287.70:FF:000055">
    <property type="entry name" value="Polycystic kidney disease 2-like 1"/>
    <property type="match status" value="1"/>
</dbReference>
<feature type="binding site" evidence="19">
    <location>
        <position position="680"/>
    </location>
    <ligand>
        <name>Ca(2+)</name>
        <dbReference type="ChEBI" id="CHEBI:29108"/>
        <label>2</label>
    </ligand>
</feature>
<feature type="transmembrane region" description="Helical" evidence="22">
    <location>
        <begin position="537"/>
        <end position="556"/>
    </location>
</feature>
<feature type="region of interest" description="Disordered" evidence="21">
    <location>
        <begin position="717"/>
        <end position="738"/>
    </location>
</feature>
<evidence type="ECO:0000256" key="22">
    <source>
        <dbReference type="SAM" id="Phobius"/>
    </source>
</evidence>
<evidence type="ECO:0000256" key="17">
    <source>
        <dbReference type="ARBA" id="ARBA00023303"/>
    </source>
</evidence>
<dbReference type="GO" id="GO:0005262">
    <property type="term" value="F:calcium channel activity"/>
    <property type="evidence" value="ECO:0007669"/>
    <property type="project" value="UniProtKB-KW"/>
</dbReference>
<keyword evidence="16" id="KW-0966">Cell projection</keyword>
<dbReference type="PROSITE" id="PS00018">
    <property type="entry name" value="EF_HAND_1"/>
    <property type="match status" value="1"/>
</dbReference>
<dbReference type="Proteomes" id="UP000663872">
    <property type="component" value="Unassembled WGS sequence"/>
</dbReference>
<evidence type="ECO:0000256" key="10">
    <source>
        <dbReference type="ARBA" id="ARBA00022989"/>
    </source>
</evidence>
<keyword evidence="11" id="KW-0175">Coiled coil</keyword>
<feature type="transmembrane region" description="Helical" evidence="22">
    <location>
        <begin position="506"/>
        <end position="525"/>
    </location>
</feature>
<sequence>MPYENQQNQPSPSPPPAYTEGTPGAMESELYIDGTLYVDGVPIGQNEKQKRLGKQNQTVENQCKKALGFVRKLWATQQTERIDRKKHKNRYVQTTIRELIVYMAFLTILSIVVFGMVSTNMLVLTQALQNVFINPRLFDPSSNKSGPSFQTLDRMDDFWRYMTDIAAVGFYTEQWYNKENISDTGYILHENRLLSVVQMRQKKVRNNSCVVADDFKEEIRFCYNSYAPVYEDKLTFGLCENLDPENCSSTAFKYTPSTSWFGLSTTGEVIFSFKYTPSTSWFGLSTTGEVSVYDQGGFIELFGLTKETFLEEIQKLKDNLWITRGTRAILVDFTIYNANLNLFCQVQLIFEFPAVGGLITSSIFRTVKLIRYVHTFDYFVLGCEILFILFILYYTIEEVLEIRYCKLSYFKSVMNCLDIVIIMLSYVCIAFNIYRQVQVDSLLGALLENDQHHYSDFTFLCYWQHEFNIISSITIFLAWIKVFKYISFNKTMTQLSETLAKCARDISGFAIMFFIIFFAYAQLGYLTFGVQVESFRALQYSIYTLFLIILGIFDFQSLQQAHRVLGPLFFLTYVFFVFFVLLNMFLAIINDTYIEVKAELRNKKNEFEISDFVKRGYAKMRERLTVKRDRIADIRKALSLADLNRDKILEFDEWRLEMKSRGYAEEEIETIFAKYDFNGDRILDENEQRALRNDLLRQNDAVLREIDQLNLSNNIVPKDEQCTSGDPRRKASTAPGKCLPANEVSMEEYQDLAKRLDSMEASVGVVLTKIDNVSSKLDTYEKVKGNNGKDKKHNRTSDAAIDSRENYEFSDPIHLSNKRDFNSDQSTA</sequence>
<feature type="transmembrane region" description="Helical" evidence="22">
    <location>
        <begin position="467"/>
        <end position="486"/>
    </location>
</feature>
<keyword evidence="9 19" id="KW-0106">Calcium</keyword>
<feature type="disulfide bond" evidence="20">
    <location>
        <begin position="209"/>
        <end position="222"/>
    </location>
</feature>
<keyword evidence="10 22" id="KW-1133">Transmembrane helix</keyword>
<feature type="transmembrane region" description="Helical" evidence="22">
    <location>
        <begin position="378"/>
        <end position="396"/>
    </location>
</feature>
<evidence type="ECO:0000313" key="24">
    <source>
        <dbReference type="EMBL" id="CAF3594719.1"/>
    </source>
</evidence>
<evidence type="ECO:0000256" key="5">
    <source>
        <dbReference type="ARBA" id="ARBA00022448"/>
    </source>
</evidence>
<dbReference type="GO" id="GO:0005886">
    <property type="term" value="C:plasma membrane"/>
    <property type="evidence" value="ECO:0007669"/>
    <property type="project" value="UniProtKB-SubCell"/>
</dbReference>
<name>A0A818MSV4_9BILA</name>
<keyword evidence="18" id="KW-0968">Cytoplasmic vesicle</keyword>
<protein>
    <recommendedName>
        <fullName evidence="23">EF-hand domain-containing protein</fullName>
    </recommendedName>
</protein>
<comment type="similarity">
    <text evidence="4">Belongs to the polycystin family.</text>
</comment>
<dbReference type="InterPro" id="IPR003915">
    <property type="entry name" value="PKD_2"/>
</dbReference>
<dbReference type="AlphaFoldDB" id="A0A818MSV4"/>
<dbReference type="Pfam" id="PF08016">
    <property type="entry name" value="PKD_channel"/>
    <property type="match status" value="1"/>
</dbReference>
<keyword evidence="14" id="KW-1015">Disulfide bond</keyword>
<evidence type="ECO:0000256" key="13">
    <source>
        <dbReference type="ARBA" id="ARBA00023136"/>
    </source>
</evidence>
<feature type="region of interest" description="Disordered" evidence="21">
    <location>
        <begin position="783"/>
        <end position="805"/>
    </location>
</feature>
<evidence type="ECO:0000256" key="15">
    <source>
        <dbReference type="ARBA" id="ARBA00023180"/>
    </source>
</evidence>
<feature type="compositionally biased region" description="Basic and acidic residues" evidence="21">
    <location>
        <begin position="717"/>
        <end position="729"/>
    </location>
</feature>
<evidence type="ECO:0000256" key="3">
    <source>
        <dbReference type="ARBA" id="ARBA00004651"/>
    </source>
</evidence>
<feature type="compositionally biased region" description="Low complexity" evidence="21">
    <location>
        <begin position="1"/>
        <end position="10"/>
    </location>
</feature>
<feature type="binding site" evidence="19">
    <location>
        <position position="687"/>
    </location>
    <ligand>
        <name>Ca(2+)</name>
        <dbReference type="ChEBI" id="CHEBI:29108"/>
        <label>2</label>
    </ligand>
</feature>
<dbReference type="GO" id="GO:0005509">
    <property type="term" value="F:calcium ion binding"/>
    <property type="evidence" value="ECO:0007669"/>
    <property type="project" value="InterPro"/>
</dbReference>
<evidence type="ECO:0000256" key="11">
    <source>
        <dbReference type="ARBA" id="ARBA00023054"/>
    </source>
</evidence>
<dbReference type="Gene3D" id="1.10.238.10">
    <property type="entry name" value="EF-hand"/>
    <property type="match status" value="1"/>
</dbReference>
<dbReference type="PRINTS" id="PR01433">
    <property type="entry name" value="POLYCYSTIN2"/>
</dbReference>
<evidence type="ECO:0000256" key="4">
    <source>
        <dbReference type="ARBA" id="ARBA00007200"/>
    </source>
</evidence>
<dbReference type="InterPro" id="IPR011992">
    <property type="entry name" value="EF-hand-dom_pair"/>
</dbReference>
<keyword evidence="7 19" id="KW-0107">Calcium channel</keyword>
<evidence type="ECO:0000256" key="20">
    <source>
        <dbReference type="PIRSR" id="PIRSR603915-2"/>
    </source>
</evidence>
<dbReference type="PANTHER" id="PTHR10877:SF183">
    <property type="entry name" value="AT14535P-RELATED"/>
    <property type="match status" value="1"/>
</dbReference>
<feature type="domain" description="EF-hand" evidence="23">
    <location>
        <begin position="629"/>
        <end position="664"/>
    </location>
</feature>
<accession>A0A818MSV4</accession>
<dbReference type="CDD" id="cd00051">
    <property type="entry name" value="EFh"/>
    <property type="match status" value="1"/>
</dbReference>
<dbReference type="InterPro" id="IPR046791">
    <property type="entry name" value="Polycystin_dom"/>
</dbReference>
<dbReference type="InterPro" id="IPR013122">
    <property type="entry name" value="PKD1_2_channel"/>
</dbReference>
<dbReference type="GO" id="GO:0050982">
    <property type="term" value="P:detection of mechanical stimulus"/>
    <property type="evidence" value="ECO:0007669"/>
    <property type="project" value="TreeGrafter"/>
</dbReference>
<feature type="binding site" evidence="19">
    <location>
        <position position="676"/>
    </location>
    <ligand>
        <name>Ca(2+)</name>
        <dbReference type="ChEBI" id="CHEBI:29108"/>
        <label>2</label>
    </ligand>
</feature>
<evidence type="ECO:0000256" key="18">
    <source>
        <dbReference type="ARBA" id="ARBA00023329"/>
    </source>
</evidence>
<evidence type="ECO:0000256" key="19">
    <source>
        <dbReference type="PIRSR" id="PIRSR603915-1"/>
    </source>
</evidence>
<evidence type="ECO:0000259" key="23">
    <source>
        <dbReference type="PROSITE" id="PS50222"/>
    </source>
</evidence>
<feature type="transmembrane region" description="Helical" evidence="22">
    <location>
        <begin position="568"/>
        <end position="589"/>
    </location>
</feature>
<dbReference type="Pfam" id="PF20519">
    <property type="entry name" value="Polycystin_dom"/>
    <property type="match status" value="1"/>
</dbReference>
<keyword evidence="12 19" id="KW-0406">Ion transport</keyword>
<dbReference type="GO" id="GO:0005929">
    <property type="term" value="C:cilium"/>
    <property type="evidence" value="ECO:0007669"/>
    <property type="project" value="UniProtKB-SubCell"/>
</dbReference>
<keyword evidence="19" id="KW-0109">Calcium transport</keyword>
<reference evidence="24" key="1">
    <citation type="submission" date="2021-02" db="EMBL/GenBank/DDBJ databases">
        <authorList>
            <person name="Nowell W R."/>
        </authorList>
    </citation>
    <scope>NUCLEOTIDE SEQUENCE</scope>
</reference>
<dbReference type="GO" id="GO:0031410">
    <property type="term" value="C:cytoplasmic vesicle"/>
    <property type="evidence" value="ECO:0007669"/>
    <property type="project" value="UniProtKB-SubCell"/>
</dbReference>
<dbReference type="Gene3D" id="1.20.5.340">
    <property type="match status" value="1"/>
</dbReference>
<keyword evidence="13 22" id="KW-0472">Membrane</keyword>
<keyword evidence="6" id="KW-1003">Cell membrane</keyword>
<dbReference type="InterPro" id="IPR018247">
    <property type="entry name" value="EF_Hand_1_Ca_BS"/>
</dbReference>
<feature type="transmembrane region" description="Helical" evidence="22">
    <location>
        <begin position="99"/>
        <end position="124"/>
    </location>
</feature>
<dbReference type="PANTHER" id="PTHR10877">
    <property type="entry name" value="POLYCYSTIN FAMILY MEMBER"/>
    <property type="match status" value="1"/>
</dbReference>
<evidence type="ECO:0000256" key="21">
    <source>
        <dbReference type="SAM" id="MobiDB-lite"/>
    </source>
</evidence>
<evidence type="ECO:0000256" key="9">
    <source>
        <dbReference type="ARBA" id="ARBA00022837"/>
    </source>
</evidence>
<feature type="region of interest" description="Disordered" evidence="21">
    <location>
        <begin position="1"/>
        <end position="24"/>
    </location>
</feature>
<keyword evidence="17 19" id="KW-0407">Ion channel</keyword>
<evidence type="ECO:0000256" key="16">
    <source>
        <dbReference type="ARBA" id="ARBA00023273"/>
    </source>
</evidence>
<dbReference type="InterPro" id="IPR002048">
    <property type="entry name" value="EF_hand_dom"/>
</dbReference>
<keyword evidence="15" id="KW-0325">Glycoprotein</keyword>
<keyword evidence="19" id="KW-0479">Metal-binding</keyword>
<dbReference type="Gene3D" id="1.10.287.70">
    <property type="match status" value="1"/>
</dbReference>